<feature type="region of interest" description="Disordered" evidence="2">
    <location>
        <begin position="1"/>
        <end position="31"/>
    </location>
</feature>
<feature type="domain" description="WIT1/2 N-terminal helical bundle" evidence="3">
    <location>
        <begin position="58"/>
        <end position="196"/>
    </location>
</feature>
<evidence type="ECO:0000313" key="4">
    <source>
        <dbReference type="EMBL" id="KAH7532813.1"/>
    </source>
</evidence>
<feature type="region of interest" description="Disordered" evidence="2">
    <location>
        <begin position="680"/>
        <end position="706"/>
    </location>
</feature>
<feature type="coiled-coil region" evidence="1">
    <location>
        <begin position="151"/>
        <end position="192"/>
    </location>
</feature>
<dbReference type="PANTHER" id="PTHR35705">
    <property type="entry name" value="WPP DOMAIN-INTERACTING TAIL-ANCHORED PROTEIN 1"/>
    <property type="match status" value="1"/>
</dbReference>
<accession>A0A978VI94</accession>
<evidence type="ECO:0000313" key="5">
    <source>
        <dbReference type="Proteomes" id="UP000813462"/>
    </source>
</evidence>
<dbReference type="Pfam" id="PF26581">
    <property type="entry name" value="WIT1_2_N"/>
    <property type="match status" value="1"/>
</dbReference>
<evidence type="ECO:0000256" key="1">
    <source>
        <dbReference type="SAM" id="Coils"/>
    </source>
</evidence>
<keyword evidence="1" id="KW-0175">Coiled coil</keyword>
<evidence type="ECO:0000256" key="2">
    <source>
        <dbReference type="SAM" id="MobiDB-lite"/>
    </source>
</evidence>
<feature type="coiled-coil region" evidence="1">
    <location>
        <begin position="308"/>
        <end position="451"/>
    </location>
</feature>
<reference evidence="4" key="1">
    <citation type="journal article" date="2021" name="Front. Plant Sci.">
        <title>Chromosome-Scale Genome Assembly for Chinese Sour Jujube and Insights Into Its Genome Evolution and Domestication Signature.</title>
        <authorList>
            <person name="Shen L.-Y."/>
            <person name="Luo H."/>
            <person name="Wang X.-L."/>
            <person name="Wang X.-M."/>
            <person name="Qiu X.-J."/>
            <person name="Liu H."/>
            <person name="Zhou S.-S."/>
            <person name="Jia K.-H."/>
            <person name="Nie S."/>
            <person name="Bao Y.-T."/>
            <person name="Zhang R.-G."/>
            <person name="Yun Q.-Z."/>
            <person name="Chai Y.-H."/>
            <person name="Lu J.-Y."/>
            <person name="Li Y."/>
            <person name="Zhao S.-W."/>
            <person name="Mao J.-F."/>
            <person name="Jia S.-G."/>
            <person name="Mao Y.-M."/>
        </authorList>
    </citation>
    <scope>NUCLEOTIDE SEQUENCE</scope>
    <source>
        <strain evidence="4">AT0</strain>
        <tissue evidence="4">Leaf</tissue>
    </source>
</reference>
<dbReference type="Proteomes" id="UP000813462">
    <property type="component" value="Unassembled WGS sequence"/>
</dbReference>
<dbReference type="InterPro" id="IPR058610">
    <property type="entry name" value="WIT1_2_N"/>
</dbReference>
<comment type="caution">
    <text evidence="4">The sequence shown here is derived from an EMBL/GenBank/DDBJ whole genome shotgun (WGS) entry which is preliminary data.</text>
</comment>
<name>A0A978VI94_ZIZJJ</name>
<protein>
    <recommendedName>
        <fullName evidence="3">WIT1/2 N-terminal helical bundle domain-containing protein</fullName>
    </recommendedName>
</protein>
<dbReference type="InterPro" id="IPR039976">
    <property type="entry name" value="WIT1/WIT2"/>
</dbReference>
<organism evidence="4 5">
    <name type="scientific">Ziziphus jujuba var. spinosa</name>
    <dbReference type="NCBI Taxonomy" id="714518"/>
    <lineage>
        <taxon>Eukaryota</taxon>
        <taxon>Viridiplantae</taxon>
        <taxon>Streptophyta</taxon>
        <taxon>Embryophyta</taxon>
        <taxon>Tracheophyta</taxon>
        <taxon>Spermatophyta</taxon>
        <taxon>Magnoliopsida</taxon>
        <taxon>eudicotyledons</taxon>
        <taxon>Gunneridae</taxon>
        <taxon>Pentapetalae</taxon>
        <taxon>rosids</taxon>
        <taxon>fabids</taxon>
        <taxon>Rosales</taxon>
        <taxon>Rhamnaceae</taxon>
        <taxon>Paliureae</taxon>
        <taxon>Ziziphus</taxon>
    </lineage>
</organism>
<dbReference type="AlphaFoldDB" id="A0A978VI94"/>
<dbReference type="EMBL" id="JAEACU010000004">
    <property type="protein sequence ID" value="KAH7532813.1"/>
    <property type="molecule type" value="Genomic_DNA"/>
</dbReference>
<feature type="coiled-coil region" evidence="1">
    <location>
        <begin position="514"/>
        <end position="569"/>
    </location>
</feature>
<evidence type="ECO:0000259" key="3">
    <source>
        <dbReference type="Pfam" id="PF26581"/>
    </source>
</evidence>
<gene>
    <name evidence="4" type="ORF">FEM48_Zijuj04G0062100</name>
</gene>
<dbReference type="SUPFAM" id="SSF57997">
    <property type="entry name" value="Tropomyosin"/>
    <property type="match status" value="1"/>
</dbReference>
<sequence>MMDSRSEEQVDVEMDSNDGHEASFSVDHGDTGYPEAELNKVNFVERLSSNGESIGELGKVSEVITRLELDLARSSEKLVNLSVLMMHVATREGDFEALASDKDHTSVESEEKALEFDLLSGILDSEVGELNKFLAVLQMEFSDACELLSSCTRLEENFIEIEKRLRDSEQSLKQSQDQLSEIRMQSTKLQRTLLCFNREENWIGDKGVGFVEAEQFLDVNAKINMQTAEQQRHILRMLEKSLEKEMDLEKKLTESRQIEEELKLRLHSSEEEVYCMEDETANVWERWLEADNASVVLMGLSKELLGRLQILQLNLNGLAKKEAELRSKLEVSMQELEAKETTSNKFESSSAELNDFFLAQTDNLKSSLREAEDKLILANSEAFTLREKLSSLEKQLKESEFQLLNAKVSVDGSHEQHNALLSKVSGVENVIADLKEEISKAECRAQSSEAKCKLLAETNLELNQELDLLKSSGDASAKVDSLERQLRESDIKLQHAIASAEAGQEKQKLLCSTIGDMENVIEKLKHKASKAESLADSTEDKCIILSESNAELTEELNFLRGKVECLEGSLQQAAETKRATAKDIGIQTEAITNLVMQLALERERLHKQVYIFPCGHSLASKGGAMISTLAMENKILILKLQHTNSHPSVVVGHSNIRNDNELVFSKHDLACTNKEEVTELSSAGSKMDKSQKNVPFGETETGPVDSSSELETLMCYNNRTPHSDCAAKVLLQADCGESLSTHFDDN</sequence>
<dbReference type="PANTHER" id="PTHR35705:SF1">
    <property type="entry name" value="WPP DOMAIN-INTERACTING TAIL-ANCHORED PROTEIN 1"/>
    <property type="match status" value="1"/>
</dbReference>
<dbReference type="Gene3D" id="1.20.5.170">
    <property type="match status" value="1"/>
</dbReference>
<proteinExistence type="predicted"/>